<comment type="cofactor">
    <cofactor evidence="6">
        <name>Zn(2+)</name>
        <dbReference type="ChEBI" id="CHEBI:29105"/>
    </cofactor>
    <text evidence="6">Binds 1 zinc ion per subunit.</text>
</comment>
<organism evidence="8 9">
    <name type="scientific">Chlorobium ferrooxidans DSM 13031</name>
    <dbReference type="NCBI Taxonomy" id="377431"/>
    <lineage>
        <taxon>Bacteria</taxon>
        <taxon>Pseudomonadati</taxon>
        <taxon>Chlorobiota</taxon>
        <taxon>Chlorobiia</taxon>
        <taxon>Chlorobiales</taxon>
        <taxon>Chlorobiaceae</taxon>
        <taxon>Chlorobium/Pelodictyon group</taxon>
        <taxon>Chlorobium</taxon>
    </lineage>
</organism>
<evidence type="ECO:0000256" key="2">
    <source>
        <dbReference type="ARBA" id="ARBA00022723"/>
    </source>
</evidence>
<sequence>MQTKPESSLVCALKHKGSWALLLLLHCMLLSSCVTVPITGRSQLNIVSSSGMLALSNETYGKFKKSNQESADRKNTALVKNVGTRLQLAVEHYLRSNGMAAEVNGYLWEFKLFESKDVNAFALPGGKVVIYTGILPFTKNEAGLAVVMSHEIAHVIARHGNERMSQALISQMGGIALNEALSSQSQKTKDLWAGIYGIGTTFGFLMPYSRMQETEADHIGLIFMAMAGYDPNEAVPFWRRMAAQPGNRPLEFLSTHPAPESRIRQIQSEIPEAMRYYRK</sequence>
<evidence type="ECO:0000313" key="8">
    <source>
        <dbReference type="EMBL" id="EAT59885.1"/>
    </source>
</evidence>
<evidence type="ECO:0000256" key="3">
    <source>
        <dbReference type="ARBA" id="ARBA00022801"/>
    </source>
</evidence>
<dbReference type="Pfam" id="PF01435">
    <property type="entry name" value="Peptidase_M48"/>
    <property type="match status" value="1"/>
</dbReference>
<evidence type="ECO:0000313" key="9">
    <source>
        <dbReference type="Proteomes" id="UP000004162"/>
    </source>
</evidence>
<dbReference type="Gene3D" id="3.30.2010.10">
    <property type="entry name" value="Metalloproteases ('zincins'), catalytic domain"/>
    <property type="match status" value="1"/>
</dbReference>
<dbReference type="RefSeq" id="WP_006365157.1">
    <property type="nucleotide sequence ID" value="NZ_AASE01000001.1"/>
</dbReference>
<dbReference type="GO" id="GO:0046872">
    <property type="term" value="F:metal ion binding"/>
    <property type="evidence" value="ECO:0007669"/>
    <property type="project" value="UniProtKB-KW"/>
</dbReference>
<evidence type="ECO:0000256" key="6">
    <source>
        <dbReference type="RuleBase" id="RU003983"/>
    </source>
</evidence>
<reference evidence="8 9" key="2">
    <citation type="submission" date="2006-07" db="EMBL/GenBank/DDBJ databases">
        <title>Sequencing of the draft genome and assembly of Chlorobium ferroxidans DSM 13031.</title>
        <authorList>
            <consortium name="US DOE Joint Genome Institute (JGI-PGF)"/>
            <person name="Copeland A."/>
            <person name="Lucas S."/>
            <person name="Lapidus A."/>
            <person name="Barry K."/>
            <person name="Glavina del Rio T."/>
            <person name="Dalin E."/>
            <person name="Tice H."/>
            <person name="Bruce D."/>
            <person name="Pitluck S."/>
            <person name="Richardson P."/>
        </authorList>
    </citation>
    <scope>NUCLEOTIDE SEQUENCE [LARGE SCALE GENOMIC DNA]</scope>
    <source>
        <strain evidence="8 9">DSM 13031</strain>
    </source>
</reference>
<protein>
    <submittedName>
        <fullName evidence="8">Peptidase M48, Ste24p</fullName>
    </submittedName>
</protein>
<dbReference type="GO" id="GO:0051603">
    <property type="term" value="P:proteolysis involved in protein catabolic process"/>
    <property type="evidence" value="ECO:0007669"/>
    <property type="project" value="TreeGrafter"/>
</dbReference>
<name>Q0YV07_9CHLB</name>
<dbReference type="CDD" id="cd07331">
    <property type="entry name" value="M48C_Oma1_like"/>
    <property type="match status" value="1"/>
</dbReference>
<dbReference type="OrthoDB" id="9810445at2"/>
<dbReference type="GO" id="GO:0016020">
    <property type="term" value="C:membrane"/>
    <property type="evidence" value="ECO:0007669"/>
    <property type="project" value="TreeGrafter"/>
</dbReference>
<evidence type="ECO:0000259" key="7">
    <source>
        <dbReference type="Pfam" id="PF01435"/>
    </source>
</evidence>
<dbReference type="InterPro" id="IPR001915">
    <property type="entry name" value="Peptidase_M48"/>
</dbReference>
<keyword evidence="5 6" id="KW-0482">Metalloprotease</keyword>
<evidence type="ECO:0000256" key="4">
    <source>
        <dbReference type="ARBA" id="ARBA00022833"/>
    </source>
</evidence>
<dbReference type="InterPro" id="IPR051156">
    <property type="entry name" value="Mito/Outer_Membr_Metalloprot"/>
</dbReference>
<reference evidence="8 9" key="1">
    <citation type="submission" date="2006-07" db="EMBL/GenBank/DDBJ databases">
        <title>Annotation of the draft genome assembly of Chlorobium ferroxidans DSM 13031.</title>
        <authorList>
            <consortium name="US DOE Joint Genome Institute (JGI-ORNL)"/>
            <person name="Larimer F."/>
            <person name="Land M."/>
            <person name="Hauser L."/>
        </authorList>
    </citation>
    <scope>NUCLEOTIDE SEQUENCE [LARGE SCALE GENOMIC DNA]</scope>
    <source>
        <strain evidence="8 9">DSM 13031</strain>
    </source>
</reference>
<keyword evidence="1 6" id="KW-0645">Protease</keyword>
<keyword evidence="3 6" id="KW-0378">Hydrolase</keyword>
<dbReference type="AlphaFoldDB" id="Q0YV07"/>
<dbReference type="PROSITE" id="PS51257">
    <property type="entry name" value="PROKAR_LIPOPROTEIN"/>
    <property type="match status" value="1"/>
</dbReference>
<dbReference type="PANTHER" id="PTHR22726">
    <property type="entry name" value="METALLOENDOPEPTIDASE OMA1"/>
    <property type="match status" value="1"/>
</dbReference>
<dbReference type="GO" id="GO:0004222">
    <property type="term" value="F:metalloendopeptidase activity"/>
    <property type="evidence" value="ECO:0007669"/>
    <property type="project" value="InterPro"/>
</dbReference>
<comment type="similarity">
    <text evidence="6">Belongs to the peptidase M48 family.</text>
</comment>
<keyword evidence="9" id="KW-1185">Reference proteome</keyword>
<evidence type="ECO:0000256" key="1">
    <source>
        <dbReference type="ARBA" id="ARBA00022670"/>
    </source>
</evidence>
<dbReference type="EMBL" id="AASE01000001">
    <property type="protein sequence ID" value="EAT59885.1"/>
    <property type="molecule type" value="Genomic_DNA"/>
</dbReference>
<keyword evidence="4 6" id="KW-0862">Zinc</keyword>
<accession>Q0YV07</accession>
<keyword evidence="2" id="KW-0479">Metal-binding</keyword>
<evidence type="ECO:0000256" key="5">
    <source>
        <dbReference type="ARBA" id="ARBA00023049"/>
    </source>
</evidence>
<comment type="caution">
    <text evidence="8">The sequence shown here is derived from an EMBL/GenBank/DDBJ whole genome shotgun (WGS) entry which is preliminary data.</text>
</comment>
<gene>
    <name evidence="8" type="ORF">CferDRAFT_1892</name>
</gene>
<feature type="domain" description="Peptidase M48" evidence="7">
    <location>
        <begin position="85"/>
        <end position="269"/>
    </location>
</feature>
<proteinExistence type="inferred from homology"/>
<dbReference type="PANTHER" id="PTHR22726:SF24">
    <property type="entry name" value="M48 FAMILY METALLOPEPTIDASE"/>
    <property type="match status" value="1"/>
</dbReference>
<dbReference type="Proteomes" id="UP000004162">
    <property type="component" value="Unassembled WGS sequence"/>
</dbReference>